<feature type="compositionally biased region" description="Polar residues" evidence="1">
    <location>
        <begin position="72"/>
        <end position="81"/>
    </location>
</feature>
<proteinExistence type="predicted"/>
<dbReference type="AlphaFoldDB" id="A0AAW1TVW1"/>
<organism evidence="2 3">
    <name type="scientific">Henosepilachna vigintioctopunctata</name>
    <dbReference type="NCBI Taxonomy" id="420089"/>
    <lineage>
        <taxon>Eukaryota</taxon>
        <taxon>Metazoa</taxon>
        <taxon>Ecdysozoa</taxon>
        <taxon>Arthropoda</taxon>
        <taxon>Hexapoda</taxon>
        <taxon>Insecta</taxon>
        <taxon>Pterygota</taxon>
        <taxon>Neoptera</taxon>
        <taxon>Endopterygota</taxon>
        <taxon>Coleoptera</taxon>
        <taxon>Polyphaga</taxon>
        <taxon>Cucujiformia</taxon>
        <taxon>Coccinelloidea</taxon>
        <taxon>Coccinellidae</taxon>
        <taxon>Epilachninae</taxon>
        <taxon>Epilachnini</taxon>
        <taxon>Henosepilachna</taxon>
    </lineage>
</organism>
<evidence type="ECO:0000313" key="2">
    <source>
        <dbReference type="EMBL" id="KAK9875712.1"/>
    </source>
</evidence>
<dbReference type="Proteomes" id="UP001431783">
    <property type="component" value="Unassembled WGS sequence"/>
</dbReference>
<protein>
    <recommendedName>
        <fullName evidence="4">LAGLIDADG homing endonuclease</fullName>
    </recommendedName>
</protein>
<feature type="region of interest" description="Disordered" evidence="1">
    <location>
        <begin position="72"/>
        <end position="97"/>
    </location>
</feature>
<reference evidence="2 3" key="1">
    <citation type="submission" date="2023-03" db="EMBL/GenBank/DDBJ databases">
        <title>Genome insight into feeding habits of ladybird beetles.</title>
        <authorList>
            <person name="Li H.-S."/>
            <person name="Huang Y.-H."/>
            <person name="Pang H."/>
        </authorList>
    </citation>
    <scope>NUCLEOTIDE SEQUENCE [LARGE SCALE GENOMIC DNA]</scope>
    <source>
        <strain evidence="2">SYSU_2023b</strain>
        <tissue evidence="2">Whole body</tissue>
    </source>
</reference>
<gene>
    <name evidence="2" type="ORF">WA026_009509</name>
</gene>
<feature type="compositionally biased region" description="Basic residues" evidence="1">
    <location>
        <begin position="86"/>
        <end position="97"/>
    </location>
</feature>
<accession>A0AAW1TVW1</accession>
<evidence type="ECO:0008006" key="4">
    <source>
        <dbReference type="Google" id="ProtNLM"/>
    </source>
</evidence>
<sequence length="110" mass="12691">MDSSKGLVSKDLKRGIFTFIKGSCINLIKLLTFTENARYGCGKILVKFKKKHYHITKSDHKFICKLEPMKTNPNSNKTESITVVKNKTKKRKKRRNKNVTLADDDWTVSD</sequence>
<dbReference type="EMBL" id="JARQZJ010000034">
    <property type="protein sequence ID" value="KAK9875712.1"/>
    <property type="molecule type" value="Genomic_DNA"/>
</dbReference>
<name>A0AAW1TVW1_9CUCU</name>
<evidence type="ECO:0000313" key="3">
    <source>
        <dbReference type="Proteomes" id="UP001431783"/>
    </source>
</evidence>
<keyword evidence="3" id="KW-1185">Reference proteome</keyword>
<evidence type="ECO:0000256" key="1">
    <source>
        <dbReference type="SAM" id="MobiDB-lite"/>
    </source>
</evidence>
<comment type="caution">
    <text evidence="2">The sequence shown here is derived from an EMBL/GenBank/DDBJ whole genome shotgun (WGS) entry which is preliminary data.</text>
</comment>